<evidence type="ECO:0000313" key="1">
    <source>
        <dbReference type="EMBL" id="ADU43499.1"/>
    </source>
</evidence>
<dbReference type="eggNOG" id="ENOG5033JMP">
    <property type="taxonomic scope" value="Bacteria"/>
</dbReference>
<proteinExistence type="predicted"/>
<dbReference type="KEGG" id="rpx:Rpdx1_1887"/>
<dbReference type="STRING" id="652103.Rpdx1_1887"/>
<name>E6VMK9_RHOPX</name>
<dbReference type="EMBL" id="CP002418">
    <property type="protein sequence ID" value="ADU43499.1"/>
    <property type="molecule type" value="Genomic_DNA"/>
</dbReference>
<gene>
    <name evidence="1" type="ordered locus">Rpdx1_1887</name>
</gene>
<dbReference type="HOGENOM" id="CLU_808621_0_0_5"/>
<evidence type="ECO:0000313" key="2">
    <source>
        <dbReference type="Proteomes" id="UP000001402"/>
    </source>
</evidence>
<protein>
    <submittedName>
        <fullName evidence="1">Uncharacterized protein</fullName>
    </submittedName>
</protein>
<organism evidence="1 2">
    <name type="scientific">Rhodopseudomonas palustris (strain DX-1)</name>
    <dbReference type="NCBI Taxonomy" id="652103"/>
    <lineage>
        <taxon>Bacteria</taxon>
        <taxon>Pseudomonadati</taxon>
        <taxon>Pseudomonadota</taxon>
        <taxon>Alphaproteobacteria</taxon>
        <taxon>Hyphomicrobiales</taxon>
        <taxon>Nitrobacteraceae</taxon>
        <taxon>Rhodopseudomonas</taxon>
    </lineage>
</organism>
<dbReference type="OrthoDB" id="7549952at2"/>
<dbReference type="BioCyc" id="RPAL652103:RPDX1_RS09265-MONOMER"/>
<reference evidence="1" key="1">
    <citation type="submission" date="2010-12" db="EMBL/GenBank/DDBJ databases">
        <title>Complete sequence of Rhodopseudomonas palustris DX-1.</title>
        <authorList>
            <consortium name="US DOE Joint Genome Institute"/>
            <person name="Lucas S."/>
            <person name="Copeland A."/>
            <person name="Lapidus A."/>
            <person name="Cheng J.-F."/>
            <person name="Goodwin L."/>
            <person name="Pitluck S."/>
            <person name="Misra M."/>
            <person name="Chertkov O."/>
            <person name="Detter J.C."/>
            <person name="Han C."/>
            <person name="Tapia R."/>
            <person name="Land M."/>
            <person name="Hauser L."/>
            <person name="Kyrpides N."/>
            <person name="Ivanova N."/>
            <person name="Ovchinnikova G."/>
            <person name="Logan B."/>
            <person name="Oda Y."/>
            <person name="Harwood C."/>
            <person name="Woyke T."/>
        </authorList>
    </citation>
    <scope>NUCLEOTIDE SEQUENCE [LARGE SCALE GENOMIC DNA]</scope>
    <source>
        <strain evidence="1">DX-1</strain>
    </source>
</reference>
<accession>E6VMK9</accession>
<sequence>MSTSSTQETSSTTAPWQAQQPYLKQAWDQAQTNLTAANGNTYSGEQVAQMTPEQLATFRQMIGAGSDTSSATTATNAGTTAANAGSGALTSALSGLTGYSPSGGTDSNIAAATAYANNPAVDGMVQSAMRDATRQVTEQAMPHLARSSALSGNTMSSKSALAEGVLARGLADKTADTSATIRGNLFNQGLSLAENGRQADNASRLGALTGAASAGTGALSAGTNALNSGVSQLGNLFQMAATGGSGLQSALQLAIDNERAKTEYGNNAAANNLANFWNVVGSGNWGGESQGKTTSTPSTWSTIASTLGAGSSIFKLFTNPASSVEMMTGLGNGAGGHPYPMFK</sequence>
<dbReference type="Proteomes" id="UP000001402">
    <property type="component" value="Chromosome"/>
</dbReference>
<dbReference type="AlphaFoldDB" id="E6VMK9"/>